<dbReference type="PANTHER" id="PTHR35910:SF6">
    <property type="entry name" value="2EXR DOMAIN-CONTAINING PROTEIN"/>
    <property type="match status" value="1"/>
</dbReference>
<dbReference type="InterPro" id="IPR045518">
    <property type="entry name" value="2EXR"/>
</dbReference>
<dbReference type="Proteomes" id="UP000235786">
    <property type="component" value="Unassembled WGS sequence"/>
</dbReference>
<evidence type="ECO:0000313" key="3">
    <source>
        <dbReference type="EMBL" id="PMD46733.1"/>
    </source>
</evidence>
<dbReference type="EMBL" id="KZ613939">
    <property type="protein sequence ID" value="PMD46733.1"/>
    <property type="molecule type" value="Genomic_DNA"/>
</dbReference>
<evidence type="ECO:0000313" key="4">
    <source>
        <dbReference type="Proteomes" id="UP000235786"/>
    </source>
</evidence>
<gene>
    <name evidence="3" type="ORF">L207DRAFT_524095</name>
</gene>
<evidence type="ECO:0000259" key="2">
    <source>
        <dbReference type="Pfam" id="PF20150"/>
    </source>
</evidence>
<organism evidence="3 4">
    <name type="scientific">Hyaloscypha variabilis (strain UAMH 11265 / GT02V1 / F)</name>
    <name type="common">Meliniomyces variabilis</name>
    <dbReference type="NCBI Taxonomy" id="1149755"/>
    <lineage>
        <taxon>Eukaryota</taxon>
        <taxon>Fungi</taxon>
        <taxon>Dikarya</taxon>
        <taxon>Ascomycota</taxon>
        <taxon>Pezizomycotina</taxon>
        <taxon>Leotiomycetes</taxon>
        <taxon>Helotiales</taxon>
        <taxon>Hyaloscyphaceae</taxon>
        <taxon>Hyaloscypha</taxon>
        <taxon>Hyaloscypha variabilis</taxon>
    </lineage>
</organism>
<sequence length="407" mass="46465">MATFTLFPILPAELRCKIWDAACFVNPRVFELEREKCSLTSFPTPRSWRAASFRWMDCVDTPFWVAKRCKYPTPSVLLVCKEAYQESMKYYRNSELRYQDGSKVTCFNPYCDILYLGWSTCLGTVIALVESDVKFTRIAFEVVEALHYCDRCTDRVLGYPLSTFLAPYLTLHVDRLTRILRVLHGFVPRGTSDASLFPGCGELKDVFLLTSEAGPFEPYILRSNPCVGIEKYTDANPYYPRLGVGRPQRTSMDAYLGQLMTSTLASMGALDGNTWATGKRSTLHLARQSNPLPEGCAFEMMALRIPGIGQHRMLWRTTCQFEQTMVCTIYPPEYSGPGDYVFKFLGYPQEIEAGRKILAEEIDKVEAVFKTKIPIVHPRQAVFPIPSSTMNQRFRDEQRRARGTTRH</sequence>
<keyword evidence="4" id="KW-1185">Reference proteome</keyword>
<proteinExistence type="predicted"/>
<accession>A0A2J6S7K5</accession>
<feature type="region of interest" description="Disordered" evidence="1">
    <location>
        <begin position="387"/>
        <end position="407"/>
    </location>
</feature>
<dbReference type="Pfam" id="PF20150">
    <property type="entry name" value="2EXR"/>
    <property type="match status" value="1"/>
</dbReference>
<dbReference type="OrthoDB" id="3557569at2759"/>
<dbReference type="PANTHER" id="PTHR35910">
    <property type="entry name" value="2EXR DOMAIN-CONTAINING PROTEIN"/>
    <property type="match status" value="1"/>
</dbReference>
<protein>
    <recommendedName>
        <fullName evidence="2">2EXR domain-containing protein</fullName>
    </recommendedName>
</protein>
<dbReference type="AlphaFoldDB" id="A0A2J6S7K5"/>
<reference evidence="3 4" key="1">
    <citation type="submission" date="2016-04" db="EMBL/GenBank/DDBJ databases">
        <title>A degradative enzymes factory behind the ericoid mycorrhizal symbiosis.</title>
        <authorList>
            <consortium name="DOE Joint Genome Institute"/>
            <person name="Martino E."/>
            <person name="Morin E."/>
            <person name="Grelet G."/>
            <person name="Kuo A."/>
            <person name="Kohler A."/>
            <person name="Daghino S."/>
            <person name="Barry K."/>
            <person name="Choi C."/>
            <person name="Cichocki N."/>
            <person name="Clum A."/>
            <person name="Copeland A."/>
            <person name="Hainaut M."/>
            <person name="Haridas S."/>
            <person name="Labutti K."/>
            <person name="Lindquist E."/>
            <person name="Lipzen A."/>
            <person name="Khouja H.-R."/>
            <person name="Murat C."/>
            <person name="Ohm R."/>
            <person name="Olson A."/>
            <person name="Spatafora J."/>
            <person name="Veneault-Fourrey C."/>
            <person name="Henrissat B."/>
            <person name="Grigoriev I."/>
            <person name="Martin F."/>
            <person name="Perotto S."/>
        </authorList>
    </citation>
    <scope>NUCLEOTIDE SEQUENCE [LARGE SCALE GENOMIC DNA]</scope>
    <source>
        <strain evidence="3 4">F</strain>
    </source>
</reference>
<evidence type="ECO:0000256" key="1">
    <source>
        <dbReference type="SAM" id="MobiDB-lite"/>
    </source>
</evidence>
<feature type="domain" description="2EXR" evidence="2">
    <location>
        <begin position="4"/>
        <end position="114"/>
    </location>
</feature>
<name>A0A2J6S7K5_HYAVF</name>